<dbReference type="SUPFAM" id="SSF51735">
    <property type="entry name" value="NAD(P)-binding Rossmann-fold domains"/>
    <property type="match status" value="1"/>
</dbReference>
<dbReference type="eggNOG" id="KOG1502">
    <property type="taxonomic scope" value="Eukaryota"/>
</dbReference>
<proteinExistence type="inferred from homology"/>
<dbReference type="InterPro" id="IPR036291">
    <property type="entry name" value="NAD(P)-bd_dom_sf"/>
</dbReference>
<evidence type="ECO:0000256" key="1">
    <source>
        <dbReference type="ARBA" id="ARBA00023002"/>
    </source>
</evidence>
<keyword evidence="1" id="KW-0560">Oxidoreductase</keyword>
<dbReference type="Pfam" id="PF01370">
    <property type="entry name" value="Epimerase"/>
    <property type="match status" value="1"/>
</dbReference>
<name>R9NW95_PSEHS</name>
<feature type="domain" description="NAD-dependent epimerase/dehydratase" evidence="3">
    <location>
        <begin position="27"/>
        <end position="254"/>
    </location>
</feature>
<evidence type="ECO:0000259" key="3">
    <source>
        <dbReference type="Pfam" id="PF01370"/>
    </source>
</evidence>
<dbReference type="GeneID" id="24105617"/>
<protein>
    <submittedName>
        <fullName evidence="4">Potential oxidoreductase</fullName>
    </submittedName>
</protein>
<dbReference type="PANTHER" id="PTHR10366">
    <property type="entry name" value="NAD DEPENDENT EPIMERASE/DEHYDRATASE"/>
    <property type="match status" value="1"/>
</dbReference>
<organism evidence="4 5">
    <name type="scientific">Pseudozyma hubeiensis (strain SY62)</name>
    <name type="common">Yeast</name>
    <dbReference type="NCBI Taxonomy" id="1305764"/>
    <lineage>
        <taxon>Eukaryota</taxon>
        <taxon>Fungi</taxon>
        <taxon>Dikarya</taxon>
        <taxon>Basidiomycota</taxon>
        <taxon>Ustilaginomycotina</taxon>
        <taxon>Ustilaginomycetes</taxon>
        <taxon>Ustilaginales</taxon>
        <taxon>Ustilaginaceae</taxon>
        <taxon>Pseudozyma</taxon>
    </lineage>
</organism>
<dbReference type="AlphaFoldDB" id="R9NW95"/>
<comment type="similarity">
    <text evidence="2">Belongs to the NAD(P)-dependent epimerase/dehydratase family. Dihydroflavonol-4-reductase subfamily.</text>
</comment>
<dbReference type="OrthoDB" id="2735536at2759"/>
<dbReference type="Gene3D" id="3.40.50.720">
    <property type="entry name" value="NAD(P)-binding Rossmann-like Domain"/>
    <property type="match status" value="1"/>
</dbReference>
<dbReference type="RefSeq" id="XP_012186338.1">
    <property type="nucleotide sequence ID" value="XM_012330948.1"/>
</dbReference>
<keyword evidence="5" id="KW-1185">Reference proteome</keyword>
<sequence length="317" mass="34571">MAVAITSKTTQVLNATKMAIELQTATVLVTGANGFVGSHVVSLLLTKGYIVHATVRRQEAANDLVATFASDKLRVFVIPDLSAEDDLDEAIRGCQYVVHVAAPVPAKDAPAAISIDADVRRLESVMKTASRHGCKRMVLTSSMSTHLDIGAPILNESTWFTPDLATTKPFLQYMSSKTMTERRAWELSSSFNLPLTTVAPVYIGGPTIIKGHDPRLPATNQDLLRCIQDESRSKVPGWIDVRTVAHLHVLALETDGLDGRRTLACTHDRGIVKMDCSQMKALLAKEPSALIEYDRTKRDLLEQIHTFGSAHTSTVTV</sequence>
<evidence type="ECO:0000256" key="2">
    <source>
        <dbReference type="ARBA" id="ARBA00023445"/>
    </source>
</evidence>
<dbReference type="HOGENOM" id="CLU_928118_0_0_1"/>
<dbReference type="GO" id="GO:0016616">
    <property type="term" value="F:oxidoreductase activity, acting on the CH-OH group of donors, NAD or NADP as acceptor"/>
    <property type="evidence" value="ECO:0007669"/>
    <property type="project" value="TreeGrafter"/>
</dbReference>
<evidence type="ECO:0000313" key="5">
    <source>
        <dbReference type="Proteomes" id="UP000014071"/>
    </source>
</evidence>
<gene>
    <name evidence="4" type="ORF">PHSY_000306</name>
</gene>
<dbReference type="InterPro" id="IPR001509">
    <property type="entry name" value="Epimerase_deHydtase"/>
</dbReference>
<dbReference type="STRING" id="1305764.R9NW95"/>
<dbReference type="PANTHER" id="PTHR10366:SF564">
    <property type="entry name" value="STEROL-4-ALPHA-CARBOXYLATE 3-DEHYDROGENASE, DECARBOXYLATING"/>
    <property type="match status" value="1"/>
</dbReference>
<accession>R9NW95</accession>
<dbReference type="InterPro" id="IPR050425">
    <property type="entry name" value="NAD(P)_dehydrat-like"/>
</dbReference>
<dbReference type="Proteomes" id="UP000014071">
    <property type="component" value="Unassembled WGS sequence"/>
</dbReference>
<dbReference type="EMBL" id="DF238768">
    <property type="protein sequence ID" value="GAC92751.1"/>
    <property type="molecule type" value="Genomic_DNA"/>
</dbReference>
<reference evidence="5" key="1">
    <citation type="journal article" date="2013" name="Genome Announc.">
        <title>Draft genome sequence of the basidiomycetous yeast-like fungus Pseudozyma hubeiensis SY62, which produces an abundant amount of the biosurfactant mannosylerythritol lipids.</title>
        <authorList>
            <person name="Konishi M."/>
            <person name="Hatada Y."/>
            <person name="Horiuchi J."/>
        </authorList>
    </citation>
    <scope>NUCLEOTIDE SEQUENCE [LARGE SCALE GENOMIC DNA]</scope>
    <source>
        <strain evidence="5">SY62</strain>
    </source>
</reference>
<evidence type="ECO:0000313" key="4">
    <source>
        <dbReference type="EMBL" id="GAC92751.1"/>
    </source>
</evidence>